<evidence type="ECO:0000313" key="6">
    <source>
        <dbReference type="EMBL" id="UJG41824.1"/>
    </source>
</evidence>
<keyword evidence="3" id="KW-0547">Nucleotide-binding</keyword>
<keyword evidence="4 6" id="KW-0067">ATP-binding</keyword>
<dbReference type="PROSITE" id="PS50893">
    <property type="entry name" value="ABC_TRANSPORTER_2"/>
    <property type="match status" value="1"/>
</dbReference>
<evidence type="ECO:0000259" key="5">
    <source>
        <dbReference type="PROSITE" id="PS50893"/>
    </source>
</evidence>
<dbReference type="SUPFAM" id="SSF52540">
    <property type="entry name" value="P-loop containing nucleoside triphosphate hydrolases"/>
    <property type="match status" value="1"/>
</dbReference>
<dbReference type="InterPro" id="IPR050763">
    <property type="entry name" value="ABC_transporter_ATP-binding"/>
</dbReference>
<evidence type="ECO:0000256" key="2">
    <source>
        <dbReference type="ARBA" id="ARBA00022448"/>
    </source>
</evidence>
<organism evidence="6">
    <name type="scientific">Candidatus Heimdallarchaeum aukensis</name>
    <dbReference type="NCBI Taxonomy" id="2876573"/>
    <lineage>
        <taxon>Archaea</taxon>
        <taxon>Promethearchaeati</taxon>
        <taxon>Candidatus Heimdallarchaeota</taxon>
        <taxon>Candidatus Heimdallarchaeia (ex Rinke et al. 2021) (nom. nud.)</taxon>
        <taxon>Candidatus Heimdallarchaeales</taxon>
        <taxon>Candidatus Heimdallarchaeaceae</taxon>
        <taxon>Candidatus Heimdallarchaeum</taxon>
    </lineage>
</organism>
<evidence type="ECO:0000256" key="4">
    <source>
        <dbReference type="ARBA" id="ARBA00022840"/>
    </source>
</evidence>
<dbReference type="SMART" id="SM00382">
    <property type="entry name" value="AAA"/>
    <property type="match status" value="1"/>
</dbReference>
<dbReference type="InterPro" id="IPR003593">
    <property type="entry name" value="AAA+_ATPase"/>
</dbReference>
<reference evidence="6" key="1">
    <citation type="journal article" date="2022" name="Nat. Microbiol.">
        <title>Unique mobile elements and scalable gene flow at the prokaryote-eukaryote boundary revealed by circularized Asgard archaea genomes.</title>
        <authorList>
            <person name="Wu F."/>
            <person name="Speth D.R."/>
            <person name="Philosof A."/>
            <person name="Cremiere A."/>
            <person name="Narayanan A."/>
            <person name="Barco R.A."/>
            <person name="Connon S.A."/>
            <person name="Amend J.P."/>
            <person name="Antoshechkin I.A."/>
            <person name="Orphan V.J."/>
        </authorList>
    </citation>
    <scope>NUCLEOTIDE SEQUENCE</scope>
    <source>
        <strain evidence="6">PM71</strain>
    </source>
</reference>
<evidence type="ECO:0000256" key="1">
    <source>
        <dbReference type="ARBA" id="ARBA00005417"/>
    </source>
</evidence>
<dbReference type="GO" id="GO:0005524">
    <property type="term" value="F:ATP binding"/>
    <property type="evidence" value="ECO:0007669"/>
    <property type="project" value="UniProtKB-KW"/>
</dbReference>
<protein>
    <submittedName>
        <fullName evidence="6">ABC transporter ATP-binding protein</fullName>
    </submittedName>
</protein>
<dbReference type="InterPro" id="IPR027417">
    <property type="entry name" value="P-loop_NTPase"/>
</dbReference>
<dbReference type="Pfam" id="PF00005">
    <property type="entry name" value="ABC_tran"/>
    <property type="match status" value="1"/>
</dbReference>
<dbReference type="GO" id="GO:0016887">
    <property type="term" value="F:ATP hydrolysis activity"/>
    <property type="evidence" value="ECO:0007669"/>
    <property type="project" value="InterPro"/>
</dbReference>
<dbReference type="EMBL" id="CP084166">
    <property type="protein sequence ID" value="UJG41824.1"/>
    <property type="molecule type" value="Genomic_DNA"/>
</dbReference>
<dbReference type="Proteomes" id="UP001201020">
    <property type="component" value="Chromosome"/>
</dbReference>
<feature type="domain" description="ABC transporter" evidence="5">
    <location>
        <begin position="14"/>
        <end position="243"/>
    </location>
</feature>
<evidence type="ECO:0000256" key="3">
    <source>
        <dbReference type="ARBA" id="ARBA00022741"/>
    </source>
</evidence>
<accession>A0A9Y1BP51</accession>
<dbReference type="AlphaFoldDB" id="A0A9Y1BP51"/>
<keyword evidence="2" id="KW-0813">Transport</keyword>
<sequence length="318" mass="36121">MKPLQTQELKVIGVKVINLKKKFNSFFALKGIDLTIDKPGLYGLIGPNGAGKTTLFKCITGLLTPTEGKVILNNTEVNRKLLFQKNVFGFIPEDVGLYGNLSARDFLHILAGLHGLDKAQRKKRVQEIVDFVGIKYSPNKIVRYLSTGQKRLLLIAGVLLHDPDILIFDESLNGLDPVVRSHVSNLMKELSKDKIVFYSSHILTDIWKLSDEVFVLNNGLLVEHDTPLNIIKKITKNVYYIESDEYETVFSYLEEFSSIEKIEIEGNKVLFQIKSKNAIDESKEILRKVIEKHSILSFGYYEPDLDQLFIKMVSSNED</sequence>
<dbReference type="CDD" id="cd03230">
    <property type="entry name" value="ABC_DR_subfamily_A"/>
    <property type="match status" value="1"/>
</dbReference>
<comment type="similarity">
    <text evidence="1">Belongs to the ABC transporter superfamily.</text>
</comment>
<name>A0A9Y1BP51_9ARCH</name>
<dbReference type="Pfam" id="PF13732">
    <property type="entry name" value="DrrA1-3_C"/>
    <property type="match status" value="1"/>
</dbReference>
<dbReference type="PANTHER" id="PTHR42711:SF5">
    <property type="entry name" value="ABC TRANSPORTER ATP-BINDING PROTEIN NATA"/>
    <property type="match status" value="1"/>
</dbReference>
<proteinExistence type="inferred from homology"/>
<dbReference type="InterPro" id="IPR025302">
    <property type="entry name" value="DrrA1/2-like_C"/>
</dbReference>
<dbReference type="InterPro" id="IPR003439">
    <property type="entry name" value="ABC_transporter-like_ATP-bd"/>
</dbReference>
<dbReference type="PANTHER" id="PTHR42711">
    <property type="entry name" value="ABC TRANSPORTER ATP-BINDING PROTEIN"/>
    <property type="match status" value="1"/>
</dbReference>
<gene>
    <name evidence="6" type="ORF">K9W45_05015</name>
</gene>
<dbReference type="Gene3D" id="3.40.50.300">
    <property type="entry name" value="P-loop containing nucleotide triphosphate hydrolases"/>
    <property type="match status" value="1"/>
</dbReference>